<dbReference type="EMBL" id="KZ821645">
    <property type="protein sequence ID" value="PYH64256.1"/>
    <property type="molecule type" value="Genomic_DNA"/>
</dbReference>
<dbReference type="GeneID" id="37213782"/>
<dbReference type="AlphaFoldDB" id="A0A319AV53"/>
<accession>A0A319AV53</accession>
<proteinExistence type="predicted"/>
<keyword evidence="3" id="KW-1185">Reference proteome</keyword>
<protein>
    <submittedName>
        <fullName evidence="2">Uncharacterized protein</fullName>
    </submittedName>
</protein>
<name>A0A319AV53_ASPVC</name>
<gene>
    <name evidence="2" type="ORF">BO88DRAFT_429859</name>
</gene>
<dbReference type="OrthoDB" id="10362377at2759"/>
<dbReference type="Proteomes" id="UP000248405">
    <property type="component" value="Unassembled WGS sequence"/>
</dbReference>
<sequence length="197" mass="22874">MERKRAVRVNFQQGLRSGIHTWPETYPLLPSPPYSRVCSVTYHTEYAPAFLPVRCKVEDRLDRFNNNHGAMTPSCRYWNLSYLIVDLEKDRRLFYEQSRSYTVYNTRKRKLLPDIMFRVSQVGNLSVCLELGLRCPQSCRADALTPTRAFVPLWNDLELEWLSPSGGGSTLPRRRPRNLSKPHPFYPSAPIATGKHF</sequence>
<evidence type="ECO:0000256" key="1">
    <source>
        <dbReference type="SAM" id="MobiDB-lite"/>
    </source>
</evidence>
<reference evidence="2" key="1">
    <citation type="submission" date="2016-12" db="EMBL/GenBank/DDBJ databases">
        <title>The genomes of Aspergillus section Nigri reveals drivers in fungal speciation.</title>
        <authorList>
            <consortium name="DOE Joint Genome Institute"/>
            <person name="Vesth T.C."/>
            <person name="Nybo J."/>
            <person name="Theobald S."/>
            <person name="Brandl J."/>
            <person name="Frisvad J.C."/>
            <person name="Nielsen K.F."/>
            <person name="Lyhne E.K."/>
            <person name="Kogle M.E."/>
            <person name="Kuo A."/>
            <person name="Riley R."/>
            <person name="Clum A."/>
            <person name="Nolan M."/>
            <person name="Lipzen A."/>
            <person name="Salamov A."/>
            <person name="Henrissat B."/>
            <person name="Wiebenga A."/>
            <person name="De Vries R.P."/>
            <person name="Grigoriev I.V."/>
            <person name="Mortensen U.H."/>
            <person name="Andersen M.R."/>
            <person name="Baker S.E."/>
        </authorList>
    </citation>
    <scope>NUCLEOTIDE SEQUENCE [LARGE SCALE GENOMIC DNA]</scope>
    <source>
        <strain evidence="2">CBS 113365</strain>
    </source>
</reference>
<dbReference type="RefSeq" id="XP_025558050.1">
    <property type="nucleotide sequence ID" value="XM_025709190.1"/>
</dbReference>
<evidence type="ECO:0000313" key="2">
    <source>
        <dbReference type="EMBL" id="PYH64256.1"/>
    </source>
</evidence>
<evidence type="ECO:0000313" key="3">
    <source>
        <dbReference type="Proteomes" id="UP000248405"/>
    </source>
</evidence>
<feature type="region of interest" description="Disordered" evidence="1">
    <location>
        <begin position="167"/>
        <end position="197"/>
    </location>
</feature>
<organism evidence="2 3">
    <name type="scientific">Aspergillus vadensis (strain CBS 113365 / IMI 142717 / IBT 24658)</name>
    <dbReference type="NCBI Taxonomy" id="1448311"/>
    <lineage>
        <taxon>Eukaryota</taxon>
        <taxon>Fungi</taxon>
        <taxon>Dikarya</taxon>
        <taxon>Ascomycota</taxon>
        <taxon>Pezizomycotina</taxon>
        <taxon>Eurotiomycetes</taxon>
        <taxon>Eurotiomycetidae</taxon>
        <taxon>Eurotiales</taxon>
        <taxon>Aspergillaceae</taxon>
        <taxon>Aspergillus</taxon>
        <taxon>Aspergillus subgen. Circumdati</taxon>
    </lineage>
</organism>